<sequence length="268" mass="30404">LDISSVGQREVIAPKSVHLPQLKKLHLPFEKFDPSAAEKLNSGCPTLEDMSLSKCCSLGLFKISFDNVKALSITNCEYSEIQVSAPNACSMRLTVSGKVQLDGMPSLVRAWVYFSDDTVKHLAGVGYNLLPHLGLFRFSRFLQCKSIMESSAIEGLLFSKLKSLYVGEWALHDFHQPFAYFLKRAPSLATLTLDQKELTEMDTFDEIFVGKKPSNTPMLVSVLNRDLETLRIRVSEDIDDDIQEFNKMRKLSKEKTRPKETVIVWFRF</sequence>
<dbReference type="Pfam" id="PF23622">
    <property type="entry name" value="LRR_At1g61320_AtMIF1"/>
    <property type="match status" value="1"/>
</dbReference>
<dbReference type="InterPro" id="IPR055357">
    <property type="entry name" value="LRR_At1g61320_AtMIF1"/>
</dbReference>
<feature type="non-terminal residue" evidence="2">
    <location>
        <position position="1"/>
    </location>
</feature>
<proteinExistence type="predicted"/>
<accession>A0A5J9VDH5</accession>
<dbReference type="InterPro" id="IPR032675">
    <property type="entry name" value="LRR_dom_sf"/>
</dbReference>
<evidence type="ECO:0000259" key="1">
    <source>
        <dbReference type="Pfam" id="PF23622"/>
    </source>
</evidence>
<keyword evidence="3" id="KW-1185">Reference proteome</keyword>
<evidence type="ECO:0000313" key="3">
    <source>
        <dbReference type="Proteomes" id="UP000324897"/>
    </source>
</evidence>
<name>A0A5J9VDH5_9POAL</name>
<comment type="caution">
    <text evidence="2">The sequence shown here is derived from an EMBL/GenBank/DDBJ whole genome shotgun (WGS) entry which is preliminary data.</text>
</comment>
<organism evidence="2 3">
    <name type="scientific">Eragrostis curvula</name>
    <name type="common">weeping love grass</name>
    <dbReference type="NCBI Taxonomy" id="38414"/>
    <lineage>
        <taxon>Eukaryota</taxon>
        <taxon>Viridiplantae</taxon>
        <taxon>Streptophyta</taxon>
        <taxon>Embryophyta</taxon>
        <taxon>Tracheophyta</taxon>
        <taxon>Spermatophyta</taxon>
        <taxon>Magnoliopsida</taxon>
        <taxon>Liliopsida</taxon>
        <taxon>Poales</taxon>
        <taxon>Poaceae</taxon>
        <taxon>PACMAD clade</taxon>
        <taxon>Chloridoideae</taxon>
        <taxon>Eragrostideae</taxon>
        <taxon>Eragrostidinae</taxon>
        <taxon>Eragrostis</taxon>
    </lineage>
</organism>
<protein>
    <recommendedName>
        <fullName evidence="1">At1g61320/AtMIF1 LRR domain-containing protein</fullName>
    </recommendedName>
</protein>
<dbReference type="AlphaFoldDB" id="A0A5J9VDH5"/>
<dbReference type="EMBL" id="RWGY01000011">
    <property type="protein sequence ID" value="TVU32910.1"/>
    <property type="molecule type" value="Genomic_DNA"/>
</dbReference>
<dbReference type="InterPro" id="IPR053197">
    <property type="entry name" value="F-box_SCFL_complex_component"/>
</dbReference>
<gene>
    <name evidence="2" type="ORF">EJB05_24675</name>
</gene>
<dbReference type="SUPFAM" id="SSF52047">
    <property type="entry name" value="RNI-like"/>
    <property type="match status" value="1"/>
</dbReference>
<evidence type="ECO:0000313" key="2">
    <source>
        <dbReference type="EMBL" id="TVU32910.1"/>
    </source>
</evidence>
<dbReference type="Gene3D" id="3.80.10.10">
    <property type="entry name" value="Ribonuclease Inhibitor"/>
    <property type="match status" value="1"/>
</dbReference>
<dbReference type="PANTHER" id="PTHR34223">
    <property type="entry name" value="OS11G0201299 PROTEIN"/>
    <property type="match status" value="1"/>
</dbReference>
<dbReference type="Proteomes" id="UP000324897">
    <property type="component" value="Chromosome 1"/>
</dbReference>
<dbReference type="PANTHER" id="PTHR34223:SF67">
    <property type="entry name" value="F-BOX DOMAIN-CONTAINING PROTEIN"/>
    <property type="match status" value="1"/>
</dbReference>
<reference evidence="2 3" key="1">
    <citation type="journal article" date="2019" name="Sci. Rep.">
        <title>A high-quality genome of Eragrostis curvula grass provides insights into Poaceae evolution and supports new strategies to enhance forage quality.</title>
        <authorList>
            <person name="Carballo J."/>
            <person name="Santos B.A.C.M."/>
            <person name="Zappacosta D."/>
            <person name="Garbus I."/>
            <person name="Selva J.P."/>
            <person name="Gallo C.A."/>
            <person name="Diaz A."/>
            <person name="Albertini E."/>
            <person name="Caccamo M."/>
            <person name="Echenique V."/>
        </authorList>
    </citation>
    <scope>NUCLEOTIDE SEQUENCE [LARGE SCALE GENOMIC DNA]</scope>
    <source>
        <strain evidence="3">cv. Victoria</strain>
        <tissue evidence="2">Leaf</tissue>
    </source>
</reference>
<feature type="domain" description="At1g61320/AtMIF1 LRR" evidence="1">
    <location>
        <begin position="19"/>
        <end position="201"/>
    </location>
</feature>